<organism evidence="2">
    <name type="scientific">Pseudomonas aeruginosa</name>
    <dbReference type="NCBI Taxonomy" id="287"/>
    <lineage>
        <taxon>Bacteria</taxon>
        <taxon>Pseudomonadati</taxon>
        <taxon>Pseudomonadota</taxon>
        <taxon>Gammaproteobacteria</taxon>
        <taxon>Pseudomonadales</taxon>
        <taxon>Pseudomonadaceae</taxon>
        <taxon>Pseudomonas</taxon>
    </lineage>
</organism>
<feature type="domain" description="ATP-dependent helicase C-terminal" evidence="1">
    <location>
        <begin position="577"/>
        <end position="714"/>
    </location>
</feature>
<dbReference type="SMR" id="A0AA82WPF0"/>
<dbReference type="GO" id="GO:0006139">
    <property type="term" value="P:nucleobase-containing compound metabolic process"/>
    <property type="evidence" value="ECO:0007669"/>
    <property type="project" value="InterPro"/>
</dbReference>
<dbReference type="GO" id="GO:0003676">
    <property type="term" value="F:nucleic acid binding"/>
    <property type="evidence" value="ECO:0007669"/>
    <property type="project" value="InterPro"/>
</dbReference>
<dbReference type="PDB" id="8E2W">
    <property type="method" value="X-ray"/>
    <property type="resolution" value="2.95 A"/>
    <property type="chains" value="A=1-748"/>
</dbReference>
<dbReference type="Gene3D" id="3.40.50.300">
    <property type="entry name" value="P-loop containing nucleotide triphosphate hydrolases"/>
    <property type="match status" value="2"/>
</dbReference>
<dbReference type="GO" id="GO:0004386">
    <property type="term" value="F:helicase activity"/>
    <property type="evidence" value="ECO:0007669"/>
    <property type="project" value="InterPro"/>
</dbReference>
<evidence type="ECO:0000313" key="2">
    <source>
        <dbReference type="PDB" id="8E2W"/>
    </source>
</evidence>
<dbReference type="GO" id="GO:0005524">
    <property type="term" value="F:ATP binding"/>
    <property type="evidence" value="ECO:0007669"/>
    <property type="project" value="InterPro"/>
</dbReference>
<reference evidence="3" key="1">
    <citation type="journal article" date="2023" name="Nucleic Acids Res.">
        <title>CasDinG is a 5'-3' dsDNA and RNA/DNA helicase with three accessory domains essential for type IV CRISPR immunity.</title>
        <authorList>
            <person name="Domgaard H."/>
            <person name="Cahoon C."/>
            <person name="Armbrust M.J."/>
            <person name="Redman O."/>
            <person name="Jolley A."/>
            <person name="Thomas A."/>
            <person name="Jackson R.N."/>
        </authorList>
    </citation>
    <scope>X-RAY CRYSTALLOGRAPHY (2.95 ANGSTROMS)</scope>
</reference>
<dbReference type="InterPro" id="IPR027417">
    <property type="entry name" value="P-loop_NTPase"/>
</dbReference>
<dbReference type="SUPFAM" id="SSF52540">
    <property type="entry name" value="P-loop containing nucleoside triphosphate hydrolases"/>
    <property type="match status" value="1"/>
</dbReference>
<evidence type="ECO:0007829" key="3">
    <source>
        <dbReference type="PDB" id="8E2W"/>
    </source>
</evidence>
<dbReference type="Pfam" id="PF13307">
    <property type="entry name" value="Helicase_C_2"/>
    <property type="match status" value="1"/>
</dbReference>
<protein>
    <submittedName>
        <fullName evidence="2">CasDinG</fullName>
    </submittedName>
</protein>
<evidence type="ECO:0007829" key="4">
    <source>
        <dbReference type="PDB" id="8V44"/>
    </source>
</evidence>
<reference evidence="4" key="2">
    <citation type="journal article" date="2024" name="MicroPubl. Biol.">
        <title>The N-terminal domain of Type IV-A1 CRISPR-associated DinG is vulnerable to proteolysis.</title>
        <authorList>
            <person name="Hallmark T."/>
            <person name="Williams A.A."/>
            <person name="Redman O."/>
            <person name="Guinn B."/>
            <person name="Judd C."/>
            <person name="Jackson R.N."/>
        </authorList>
    </citation>
    <scope>X-RAY CRYSTALLOGRAPHY (2.90 ANGSTROMS) OF 23-748</scope>
</reference>
<dbReference type="PDB" id="8V44">
    <property type="method" value="X-ray"/>
    <property type="resolution" value="2.90 A"/>
    <property type="chains" value="A=23-748"/>
</dbReference>
<evidence type="ECO:0000259" key="1">
    <source>
        <dbReference type="Pfam" id="PF13307"/>
    </source>
</evidence>
<keyword evidence="3 4" id="KW-0002">3D-structure</keyword>
<proteinExistence type="evidence at protein level"/>
<dbReference type="InterPro" id="IPR006555">
    <property type="entry name" value="ATP-dep_Helicase_C"/>
</dbReference>
<sequence length="748" mass="81018">MASWSHPQFEKGAENLYFQSNAMKLAQGAFVDVIRIGALSPPTDQRSLWARTLLSEAVDQGLDSLPVPLQDVSTFTVTLQPALAVRLKALADQHNTPVSVYAAGLIEAMRRRSESGSVAEAPMELPADALPGEGAVREVLRPLLKQAAEKTAAGKIVFAEAATGTGKGRMIASLAAAAAIKGDTVVVSAPLAVTWQLVNDMKDIPEVRRVGLTLSLGRPNFISPQRTLEWAIDNERADLAAWIEGGGKPLSLRSMETSKVISHELCWLLEDALLLAEDLPADSLLLTSEDPADCPAQQLYVAMRSNYTEAGIILCSHFMLAAHTRMMQMRGLGNDEELDDEAPTGLSLPHFIDTLIVDEAHLLEQAFASVYTHTLRLRPLMRTIEGLGSRGRKPALDALKELFTQMQVASARSTNTSLNVPLSDVPELIPALKDTVKTLGALPTKGMSRDARSVIRIATRAANDALSGHSRLRIEVTPVHSYPMLLSGRSNLQRALLGLWNATGGATLVSATLFTTGDNGSLTRWKLEVPTERAAFLPPVHPAWTTAPVLLHKEFCAHEPDDSPEWATECAQTIQGVASTAQGGTLVLCTSYQNTELLAGRLGAALGDRLIVQSKTSSAATCLAQFKAKHKAGIRPVWLGLGAAWTGIDLSDHSLPDNPELDRLLSDLVITRIPVGQNRSLTHERRTAIGGFRIISQEAAWHFRQGLGRLVRRPGVTHKNLWVLDARIYGGAAWVAPFRQILDRYKKA</sequence>
<dbReference type="GO" id="GO:0016818">
    <property type="term" value="F:hydrolase activity, acting on acid anhydrides, in phosphorus-containing anhydrides"/>
    <property type="evidence" value="ECO:0007669"/>
    <property type="project" value="InterPro"/>
</dbReference>
<accession>A0AA82WPF0</accession>
<name>A0AA82WPF0_PSEAI</name>
<dbReference type="AlphaFoldDB" id="A0AA82WPF0"/>